<feature type="zinc finger region" description="C3H1-type" evidence="5">
    <location>
        <begin position="69"/>
        <end position="97"/>
    </location>
</feature>
<organism evidence="7 8">
    <name type="scientific">Paramecium sonneborni</name>
    <dbReference type="NCBI Taxonomy" id="65129"/>
    <lineage>
        <taxon>Eukaryota</taxon>
        <taxon>Sar</taxon>
        <taxon>Alveolata</taxon>
        <taxon>Ciliophora</taxon>
        <taxon>Intramacronucleata</taxon>
        <taxon>Oligohymenophorea</taxon>
        <taxon>Peniculida</taxon>
        <taxon>Parameciidae</taxon>
        <taxon>Paramecium</taxon>
    </lineage>
</organism>
<dbReference type="GO" id="GO:0008270">
    <property type="term" value="F:zinc ion binding"/>
    <property type="evidence" value="ECO:0007669"/>
    <property type="project" value="UniProtKB-KW"/>
</dbReference>
<evidence type="ECO:0000256" key="4">
    <source>
        <dbReference type="ARBA" id="ARBA00022833"/>
    </source>
</evidence>
<dbReference type="EMBL" id="CAJJDN010000006">
    <property type="protein sequence ID" value="CAD8051890.1"/>
    <property type="molecule type" value="Genomic_DNA"/>
</dbReference>
<evidence type="ECO:0000256" key="1">
    <source>
        <dbReference type="ARBA" id="ARBA00022723"/>
    </source>
</evidence>
<feature type="zinc finger region" description="C3H1-type" evidence="5">
    <location>
        <begin position="30"/>
        <end position="58"/>
    </location>
</feature>
<gene>
    <name evidence="7" type="ORF">PSON_ATCC_30995.1.T0060126</name>
</gene>
<keyword evidence="1 5" id="KW-0479">Metal-binding</keyword>
<evidence type="ECO:0000256" key="2">
    <source>
        <dbReference type="ARBA" id="ARBA00022737"/>
    </source>
</evidence>
<dbReference type="InterPro" id="IPR000571">
    <property type="entry name" value="Znf_CCCH"/>
</dbReference>
<dbReference type="GO" id="GO:0003729">
    <property type="term" value="F:mRNA binding"/>
    <property type="evidence" value="ECO:0007669"/>
    <property type="project" value="InterPro"/>
</dbReference>
<dbReference type="Pfam" id="PF00642">
    <property type="entry name" value="zf-CCCH"/>
    <property type="match status" value="2"/>
</dbReference>
<reference evidence="7" key="1">
    <citation type="submission" date="2021-01" db="EMBL/GenBank/DDBJ databases">
        <authorList>
            <consortium name="Genoscope - CEA"/>
            <person name="William W."/>
        </authorList>
    </citation>
    <scope>NUCLEOTIDE SEQUENCE</scope>
</reference>
<dbReference type="AlphaFoldDB" id="A0A8S1K8L2"/>
<evidence type="ECO:0000256" key="3">
    <source>
        <dbReference type="ARBA" id="ARBA00022771"/>
    </source>
</evidence>
<evidence type="ECO:0000259" key="6">
    <source>
        <dbReference type="PROSITE" id="PS50103"/>
    </source>
</evidence>
<evidence type="ECO:0000256" key="5">
    <source>
        <dbReference type="PROSITE-ProRule" id="PRU00723"/>
    </source>
</evidence>
<feature type="domain" description="C3H1-type" evidence="6">
    <location>
        <begin position="69"/>
        <end position="97"/>
    </location>
</feature>
<protein>
    <recommendedName>
        <fullName evidence="6">C3H1-type domain-containing protein</fullName>
    </recommendedName>
</protein>
<dbReference type="PANTHER" id="PTHR12547:SF18">
    <property type="entry name" value="PROTEIN TIS11"/>
    <property type="match status" value="1"/>
</dbReference>
<dbReference type="FunFam" id="4.10.1000.10:FF:000018">
    <property type="entry name" value="Zinc finger protein"/>
    <property type="match status" value="1"/>
</dbReference>
<dbReference type="GO" id="GO:0010468">
    <property type="term" value="P:regulation of gene expression"/>
    <property type="evidence" value="ECO:0007669"/>
    <property type="project" value="UniProtKB-ARBA"/>
</dbReference>
<keyword evidence="8" id="KW-1185">Reference proteome</keyword>
<keyword evidence="4 5" id="KW-0862">Zinc</keyword>
<accession>A0A8S1K8L2</accession>
<dbReference type="PROSITE" id="PS50103">
    <property type="entry name" value="ZF_C3H1"/>
    <property type="match status" value="2"/>
</dbReference>
<evidence type="ECO:0000313" key="7">
    <source>
        <dbReference type="EMBL" id="CAD8051890.1"/>
    </source>
</evidence>
<dbReference type="OrthoDB" id="409924at2759"/>
<name>A0A8S1K8L2_9CILI</name>
<proteinExistence type="predicted"/>
<dbReference type="SMART" id="SM00356">
    <property type="entry name" value="ZnF_C3H1"/>
    <property type="match status" value="2"/>
</dbReference>
<evidence type="ECO:0000313" key="8">
    <source>
        <dbReference type="Proteomes" id="UP000692954"/>
    </source>
</evidence>
<comment type="caution">
    <text evidence="7">The sequence shown here is derived from an EMBL/GenBank/DDBJ whole genome shotgun (WGS) entry which is preliminary data.</text>
</comment>
<sequence>MTSGFQDSSIRVIFQKAKSKNIYDQVIEEKKKTEICKNFLFKGSCKYQENCSFAHGDNELRDRVPANENFKTKPCKNYHKFGVCSYGLRCQYLHSEIKDKIKWWGYIQKQFKKNMVPFTFPWDKQEKTSSIQRIDILRFQRVFKDYQEVEQQLSYFKNLCV</sequence>
<dbReference type="PANTHER" id="PTHR12547">
    <property type="entry name" value="CCCH ZINC FINGER/TIS11-RELATED"/>
    <property type="match status" value="1"/>
</dbReference>
<keyword evidence="3 5" id="KW-0863">Zinc-finger</keyword>
<dbReference type="InterPro" id="IPR045877">
    <property type="entry name" value="ZFP36-like"/>
</dbReference>
<dbReference type="FunFam" id="4.10.1000.10:FF:000001">
    <property type="entry name" value="zinc finger CCCH domain-containing protein 15-like"/>
    <property type="match status" value="1"/>
</dbReference>
<keyword evidence="2" id="KW-0677">Repeat</keyword>
<dbReference type="Proteomes" id="UP000692954">
    <property type="component" value="Unassembled WGS sequence"/>
</dbReference>
<feature type="domain" description="C3H1-type" evidence="6">
    <location>
        <begin position="30"/>
        <end position="58"/>
    </location>
</feature>